<dbReference type="STRING" id="673862.BABL1_gene_359"/>
<reference evidence="1 2" key="1">
    <citation type="journal article" date="2015" name="Biol. Direct">
        <title>Babela massiliensis, a representative of a widespread bacterial phylum with unusual adaptations to parasitism in amoebae.</title>
        <authorList>
            <person name="Pagnier I."/>
            <person name="Yutin N."/>
            <person name="Croce O."/>
            <person name="Makarova K.S."/>
            <person name="Wolf Y.I."/>
            <person name="Benamar S."/>
            <person name="Raoult D."/>
            <person name="Koonin E.V."/>
            <person name="La Scola B."/>
        </authorList>
    </citation>
    <scope>NUCLEOTIDE SEQUENCE [LARGE SCALE GENOMIC DNA]</scope>
    <source>
        <strain evidence="2">BABL1</strain>
    </source>
</reference>
<dbReference type="RefSeq" id="WP_023792139.1">
    <property type="nucleotide sequence ID" value="NC_023003.1"/>
</dbReference>
<evidence type="ECO:0000313" key="1">
    <source>
        <dbReference type="EMBL" id="CDK30656.1"/>
    </source>
</evidence>
<organism evidence="1 2">
    <name type="scientific">Candidatus Babela massiliensis</name>
    <dbReference type="NCBI Taxonomy" id="673862"/>
    <lineage>
        <taxon>Bacteria</taxon>
        <taxon>Candidatus Babelota</taxon>
        <taxon>Candidatus Babeliae</taxon>
        <taxon>Candidatus Babeliales</taxon>
        <taxon>Candidatus Babeliaceae</taxon>
        <taxon>Candidatus Babela</taxon>
    </lineage>
</organism>
<protein>
    <submittedName>
        <fullName evidence="1">Uncharacterized protein</fullName>
    </submittedName>
</protein>
<dbReference type="KEGG" id="dpb:BABL1_gene_359"/>
<dbReference type="EMBL" id="HG793133">
    <property type="protein sequence ID" value="CDK30656.1"/>
    <property type="molecule type" value="Genomic_DNA"/>
</dbReference>
<evidence type="ECO:0000313" key="2">
    <source>
        <dbReference type="Proteomes" id="UP000018769"/>
    </source>
</evidence>
<dbReference type="AlphaFoldDB" id="V6DJG1"/>
<proteinExistence type="predicted"/>
<accession>V6DJG1</accession>
<keyword evidence="2" id="KW-1185">Reference proteome</keyword>
<dbReference type="Proteomes" id="UP000018769">
    <property type="component" value="Chromosome I"/>
</dbReference>
<dbReference type="HOGENOM" id="CLU_859656_0_0_7"/>
<name>V6DJG1_9BACT</name>
<sequence length="323" mass="38212">MKKVYLIYLGLCFFILSGMSLTMSSDNINFLDLIDLKNFNNLSQEINYLNTQVTESVSSKDSRNLKDIVSTLILLVDHIYNQTYDIRYFLYKHNLSSSEFSKNIAEIINKTKSYENQEIQIFLNKVLINRFNAVFDKSIVQILLDIKTEEVIDRDKIVIDAKNLNFYIIKCFEWLSIFTVSNFQGFDRGVVLDFAELYNSLETFYASLNLSQRIKLQKNPNNLLKQLKYYFYIYIKTKLNISLEHNDYNRAQEIYSYYELFNKKAKITQSEIDNLDKNSNPKDAIKRFLDYEQEQTSIDRDTLVSNLFDFSHRLISLSNIKFQ</sequence>
<gene>
    <name evidence="1" type="ORF">BABL1_gene_359</name>
</gene>